<keyword evidence="3" id="KW-1185">Reference proteome</keyword>
<dbReference type="OrthoDB" id="1991437at2759"/>
<evidence type="ECO:0000256" key="1">
    <source>
        <dbReference type="SAM" id="MobiDB-lite"/>
    </source>
</evidence>
<feature type="region of interest" description="Disordered" evidence="1">
    <location>
        <begin position="70"/>
        <end position="154"/>
    </location>
</feature>
<comment type="caution">
    <text evidence="2">The sequence shown here is derived from an EMBL/GenBank/DDBJ whole genome shotgun (WGS) entry which is preliminary data.</text>
</comment>
<feature type="compositionally biased region" description="Basic and acidic residues" evidence="1">
    <location>
        <begin position="115"/>
        <end position="126"/>
    </location>
</feature>
<organism evidence="2 3">
    <name type="scientific">Coptis chinensis</name>
    <dbReference type="NCBI Taxonomy" id="261450"/>
    <lineage>
        <taxon>Eukaryota</taxon>
        <taxon>Viridiplantae</taxon>
        <taxon>Streptophyta</taxon>
        <taxon>Embryophyta</taxon>
        <taxon>Tracheophyta</taxon>
        <taxon>Spermatophyta</taxon>
        <taxon>Magnoliopsida</taxon>
        <taxon>Ranunculales</taxon>
        <taxon>Ranunculaceae</taxon>
        <taxon>Coptidoideae</taxon>
        <taxon>Coptis</taxon>
    </lineage>
</organism>
<dbReference type="Proteomes" id="UP000631114">
    <property type="component" value="Unassembled WGS sequence"/>
</dbReference>
<feature type="compositionally biased region" description="Polar residues" evidence="1">
    <location>
        <begin position="127"/>
        <end position="136"/>
    </location>
</feature>
<feature type="compositionally biased region" description="Basic and acidic residues" evidence="1">
    <location>
        <begin position="137"/>
        <end position="154"/>
    </location>
</feature>
<feature type="compositionally biased region" description="Basic residues" evidence="1">
    <location>
        <begin position="102"/>
        <end position="114"/>
    </location>
</feature>
<proteinExistence type="predicted"/>
<dbReference type="EMBL" id="JADFTS010000005">
    <property type="protein sequence ID" value="KAF9606603.1"/>
    <property type="molecule type" value="Genomic_DNA"/>
</dbReference>
<gene>
    <name evidence="2" type="ORF">IFM89_026950</name>
</gene>
<name>A0A835HYA3_9MAGN</name>
<feature type="compositionally biased region" description="Basic and acidic residues" evidence="1">
    <location>
        <begin position="70"/>
        <end position="82"/>
    </location>
</feature>
<accession>A0A835HYA3</accession>
<evidence type="ECO:0000313" key="2">
    <source>
        <dbReference type="EMBL" id="KAF9606603.1"/>
    </source>
</evidence>
<evidence type="ECO:0000313" key="3">
    <source>
        <dbReference type="Proteomes" id="UP000631114"/>
    </source>
</evidence>
<dbReference type="AlphaFoldDB" id="A0A835HYA3"/>
<sequence>MVSSEDESIQHDFEDNSTSRYCTICREGVNIASKASACGEVYNVAIKGMERTLREVEDALKNMTLKFDQVHGERSGSERKGETSATCTPLGIQKTLLDPPVRRRKGRPSGKRIKSWADKGPVRKNNDNSNKPTTRQQKPDKRARVQATDKHASNEIDYETQMSQARSVTGHSLHPYNVNPTYGFQPPFLNQGYFMPTDQ</sequence>
<protein>
    <submittedName>
        <fullName evidence="2">Uncharacterized protein</fullName>
    </submittedName>
</protein>
<reference evidence="2 3" key="1">
    <citation type="submission" date="2020-10" db="EMBL/GenBank/DDBJ databases">
        <title>The Coptis chinensis genome and diversification of protoberbering-type alkaloids.</title>
        <authorList>
            <person name="Wang B."/>
            <person name="Shu S."/>
            <person name="Song C."/>
            <person name="Liu Y."/>
        </authorList>
    </citation>
    <scope>NUCLEOTIDE SEQUENCE [LARGE SCALE GENOMIC DNA]</scope>
    <source>
        <strain evidence="2">HL-2020</strain>
        <tissue evidence="2">Leaf</tissue>
    </source>
</reference>